<comment type="caution">
    <text evidence="1">The sequence shown here is derived from an EMBL/GenBank/DDBJ whole genome shotgun (WGS) entry which is preliminary data.</text>
</comment>
<proteinExistence type="predicted"/>
<evidence type="ECO:0000313" key="2">
    <source>
        <dbReference type="Proteomes" id="UP001277561"/>
    </source>
</evidence>
<evidence type="ECO:0000313" key="1">
    <source>
        <dbReference type="EMBL" id="MDX8332736.1"/>
    </source>
</evidence>
<dbReference type="Proteomes" id="UP001277561">
    <property type="component" value="Unassembled WGS sequence"/>
</dbReference>
<name>A0ABU4W4R9_9HYPH</name>
<dbReference type="RefSeq" id="WP_320188826.1">
    <property type="nucleotide sequence ID" value="NZ_CP192765.1"/>
</dbReference>
<keyword evidence="2" id="KW-1185">Reference proteome</keyword>
<accession>A0ABU4W4R9</accession>
<protein>
    <submittedName>
        <fullName evidence="1">Uncharacterized protein</fullName>
    </submittedName>
</protein>
<gene>
    <name evidence="1" type="ORF">RMS29_26395</name>
</gene>
<organism evidence="1 2">
    <name type="scientific">Agrobacterium rosae</name>
    <dbReference type="NCBI Taxonomy" id="1972867"/>
    <lineage>
        <taxon>Bacteria</taxon>
        <taxon>Pseudomonadati</taxon>
        <taxon>Pseudomonadota</taxon>
        <taxon>Alphaproteobacteria</taxon>
        <taxon>Hyphomicrobiales</taxon>
        <taxon>Rhizobiaceae</taxon>
        <taxon>Rhizobium/Agrobacterium group</taxon>
        <taxon>Agrobacterium</taxon>
    </lineage>
</organism>
<dbReference type="EMBL" id="JAVRAD010000022">
    <property type="protein sequence ID" value="MDX8332736.1"/>
    <property type="molecule type" value="Genomic_DNA"/>
</dbReference>
<reference evidence="1" key="1">
    <citation type="journal article" date="2023" name="Phytobiomes J">
        <title>Deciphering the key players within the bacterial microbiota associated with aerial crown gall tumors on rhododendron: Insights into the gallobiome.</title>
        <authorList>
            <person name="Kuzmanovic N."/>
            <person name="Nesme J."/>
            <person name="Wolf J."/>
            <person name="Neumann-Schaal M."/>
            <person name="Petersen J."/>
            <person name="Fernandez-Gnecco G."/>
            <person name="Sproeer C."/>
            <person name="Bunk B."/>
            <person name="Overmann J."/>
            <person name="Sorensen S.J."/>
            <person name="Idczak E."/>
            <person name="Smalla K."/>
        </authorList>
    </citation>
    <scope>NUCLEOTIDE SEQUENCE [LARGE SCALE GENOMIC DNA]</scope>
    <source>
        <strain evidence="1">Rho-14.1</strain>
    </source>
</reference>
<sequence length="244" mass="27756">MPDSLNLRQKLDVAYDAFARYRRPLVLNASPLRDPEMLLKQLTAKPIRLLDLEDVQEYASAALTTVGTVEDYKHFLPRLLDLATESGVVEPEMIALKLKSAEWRAWPKNEQQSLEEIFVHACVDAFKQHTDDYLAGKWLVSLAILNIDLGRLRTDVLASNDDCCALQIADLLLSDNLFASDPSERAYWENVPQTTVNETRSWLLSEQTRSLLLSVSFRTRSEDGWLLEKAIARQEELGREPIKG</sequence>